<keyword evidence="2" id="KW-0238">DNA-binding</keyword>
<protein>
    <submittedName>
        <fullName evidence="5">LacI family transcriptional regulator</fullName>
    </submittedName>
</protein>
<sequence length="342" mass="37754">MARNTTLQDIARHLNVNAATVSRALNNHPAISAETKDAVQRAARRLRYQPNRVASSLRLGKTRILGVMIPSAEINFFGSVIHGIEKVASEQGYNVLIYQSNESEEWERRGVDTFLRSQVDGVLASIAKQTTDNAHWMALREQNIPLVLFDRVNAMLPVPSVSIDDRLGAFRATSHLAEQGYRHIAFIGGQAHVPIWQERLDGYRAALKAHGLRAEASWIKHGDVSIESGAACMQQLLKGKKRPDAVCCVEDFTALGALQVLRQHGISVPADMGLVGFANETFGAHITPSLTTVDQQTIRMGEEAARLFFEVSAGTDFYAGEPRRLVLEPQLLVRESSKRNPI</sequence>
<gene>
    <name evidence="5" type="ORF">E0486_10675</name>
</gene>
<keyword evidence="3" id="KW-0804">Transcription</keyword>
<dbReference type="SUPFAM" id="SSF47413">
    <property type="entry name" value="lambda repressor-like DNA-binding domains"/>
    <property type="match status" value="1"/>
</dbReference>
<dbReference type="CDD" id="cd01392">
    <property type="entry name" value="HTH_LacI"/>
    <property type="match status" value="1"/>
</dbReference>
<dbReference type="InterPro" id="IPR000843">
    <property type="entry name" value="HTH_LacI"/>
</dbReference>
<dbReference type="Gene3D" id="1.10.260.40">
    <property type="entry name" value="lambda repressor-like DNA-binding domains"/>
    <property type="match status" value="1"/>
</dbReference>
<keyword evidence="6" id="KW-1185">Reference proteome</keyword>
<dbReference type="InterPro" id="IPR010982">
    <property type="entry name" value="Lambda_DNA-bd_dom_sf"/>
</dbReference>
<keyword evidence="1" id="KW-0805">Transcription regulation</keyword>
<dbReference type="OrthoDB" id="9803256at2"/>
<dbReference type="Proteomes" id="UP000295164">
    <property type="component" value="Unassembled WGS sequence"/>
</dbReference>
<dbReference type="Gene3D" id="3.40.50.2300">
    <property type="match status" value="2"/>
</dbReference>
<evidence type="ECO:0000313" key="6">
    <source>
        <dbReference type="Proteomes" id="UP000295164"/>
    </source>
</evidence>
<name>A0A4R4E0C5_9BACT</name>
<evidence type="ECO:0000256" key="1">
    <source>
        <dbReference type="ARBA" id="ARBA00023015"/>
    </source>
</evidence>
<dbReference type="SMART" id="SM00354">
    <property type="entry name" value="HTH_LACI"/>
    <property type="match status" value="1"/>
</dbReference>
<feature type="domain" description="HTH lacI-type" evidence="4">
    <location>
        <begin position="5"/>
        <end position="59"/>
    </location>
</feature>
<dbReference type="PANTHER" id="PTHR30146">
    <property type="entry name" value="LACI-RELATED TRANSCRIPTIONAL REPRESSOR"/>
    <property type="match status" value="1"/>
</dbReference>
<dbReference type="InterPro" id="IPR046335">
    <property type="entry name" value="LacI/GalR-like_sensor"/>
</dbReference>
<organism evidence="5 6">
    <name type="scientific">Flaviaesturariibacter aridisoli</name>
    <dbReference type="NCBI Taxonomy" id="2545761"/>
    <lineage>
        <taxon>Bacteria</taxon>
        <taxon>Pseudomonadati</taxon>
        <taxon>Bacteroidota</taxon>
        <taxon>Chitinophagia</taxon>
        <taxon>Chitinophagales</taxon>
        <taxon>Chitinophagaceae</taxon>
        <taxon>Flaviaestuariibacter</taxon>
    </lineage>
</organism>
<dbReference type="AlphaFoldDB" id="A0A4R4E0C5"/>
<dbReference type="PANTHER" id="PTHR30146:SF109">
    <property type="entry name" value="HTH-TYPE TRANSCRIPTIONAL REGULATOR GALS"/>
    <property type="match status" value="1"/>
</dbReference>
<dbReference type="InterPro" id="IPR028082">
    <property type="entry name" value="Peripla_BP_I"/>
</dbReference>
<evidence type="ECO:0000256" key="3">
    <source>
        <dbReference type="ARBA" id="ARBA00023163"/>
    </source>
</evidence>
<dbReference type="GO" id="GO:0003700">
    <property type="term" value="F:DNA-binding transcription factor activity"/>
    <property type="evidence" value="ECO:0007669"/>
    <property type="project" value="TreeGrafter"/>
</dbReference>
<accession>A0A4R4E0C5</accession>
<comment type="caution">
    <text evidence="5">The sequence shown here is derived from an EMBL/GenBank/DDBJ whole genome shotgun (WGS) entry which is preliminary data.</text>
</comment>
<dbReference type="EMBL" id="SKFH01000015">
    <property type="protein sequence ID" value="TCZ70595.1"/>
    <property type="molecule type" value="Genomic_DNA"/>
</dbReference>
<dbReference type="SUPFAM" id="SSF53822">
    <property type="entry name" value="Periplasmic binding protein-like I"/>
    <property type="match status" value="1"/>
</dbReference>
<dbReference type="Pfam" id="PF00356">
    <property type="entry name" value="LacI"/>
    <property type="match status" value="1"/>
</dbReference>
<dbReference type="GO" id="GO:0000976">
    <property type="term" value="F:transcription cis-regulatory region binding"/>
    <property type="evidence" value="ECO:0007669"/>
    <property type="project" value="TreeGrafter"/>
</dbReference>
<evidence type="ECO:0000256" key="2">
    <source>
        <dbReference type="ARBA" id="ARBA00023125"/>
    </source>
</evidence>
<dbReference type="PROSITE" id="PS50932">
    <property type="entry name" value="HTH_LACI_2"/>
    <property type="match status" value="1"/>
</dbReference>
<dbReference type="Pfam" id="PF13377">
    <property type="entry name" value="Peripla_BP_3"/>
    <property type="match status" value="1"/>
</dbReference>
<evidence type="ECO:0000259" key="4">
    <source>
        <dbReference type="PROSITE" id="PS50932"/>
    </source>
</evidence>
<evidence type="ECO:0000313" key="5">
    <source>
        <dbReference type="EMBL" id="TCZ70595.1"/>
    </source>
</evidence>
<dbReference type="RefSeq" id="WP_131852164.1">
    <property type="nucleotide sequence ID" value="NZ_SKFH01000015.1"/>
</dbReference>
<reference evidence="5 6" key="1">
    <citation type="submission" date="2019-03" db="EMBL/GenBank/DDBJ databases">
        <authorList>
            <person name="Kim M.K.M."/>
        </authorList>
    </citation>
    <scope>NUCLEOTIDE SEQUENCE [LARGE SCALE GENOMIC DNA]</scope>
    <source>
        <strain evidence="5 6">17J68-15</strain>
    </source>
</reference>
<dbReference type="CDD" id="cd06267">
    <property type="entry name" value="PBP1_LacI_sugar_binding-like"/>
    <property type="match status" value="1"/>
</dbReference>
<proteinExistence type="predicted"/>